<dbReference type="RefSeq" id="WP_380690449.1">
    <property type="nucleotide sequence ID" value="NZ_JBHRSS010000006.1"/>
</dbReference>
<dbReference type="Gene3D" id="3.30.460.10">
    <property type="entry name" value="Beta Polymerase, domain 2"/>
    <property type="match status" value="2"/>
</dbReference>
<evidence type="ECO:0000256" key="7">
    <source>
        <dbReference type="HAMAP-Rule" id="MF_00802"/>
    </source>
</evidence>
<comment type="caution">
    <text evidence="10">The sequence shown here is derived from an EMBL/GenBank/DDBJ whole genome shotgun (WGS) entry which is preliminary data.</text>
</comment>
<dbReference type="InterPro" id="IPR023057">
    <property type="entry name" value="GlnE"/>
</dbReference>
<dbReference type="GO" id="GO:0016874">
    <property type="term" value="F:ligase activity"/>
    <property type="evidence" value="ECO:0007669"/>
    <property type="project" value="UniProtKB-KW"/>
</dbReference>
<keyword evidence="2 7" id="KW-0548">Nucleotidyltransferase</keyword>
<evidence type="ECO:0000256" key="5">
    <source>
        <dbReference type="ARBA" id="ARBA00022842"/>
    </source>
</evidence>
<dbReference type="PANTHER" id="PTHR30621:SF0">
    <property type="entry name" value="BIFUNCTIONAL GLUTAMINE SYNTHETASE ADENYLYLTRANSFERASE_ADENYLYL-REMOVING ENZYME"/>
    <property type="match status" value="1"/>
</dbReference>
<dbReference type="SUPFAM" id="SSF81593">
    <property type="entry name" value="Nucleotidyltransferase substrate binding subunit/domain"/>
    <property type="match status" value="2"/>
</dbReference>
<evidence type="ECO:0000256" key="4">
    <source>
        <dbReference type="ARBA" id="ARBA00022840"/>
    </source>
</evidence>
<dbReference type="SUPFAM" id="SSF81301">
    <property type="entry name" value="Nucleotidyltransferase"/>
    <property type="match status" value="2"/>
</dbReference>
<comment type="catalytic activity">
    <reaction evidence="7">
        <text>[glutamine synthetase]-O(4)-(5'-adenylyl)-L-tyrosine + phosphate = [glutamine synthetase]-L-tyrosine + ADP</text>
        <dbReference type="Rhea" id="RHEA:43716"/>
        <dbReference type="Rhea" id="RHEA-COMP:10660"/>
        <dbReference type="Rhea" id="RHEA-COMP:10661"/>
        <dbReference type="ChEBI" id="CHEBI:43474"/>
        <dbReference type="ChEBI" id="CHEBI:46858"/>
        <dbReference type="ChEBI" id="CHEBI:83624"/>
        <dbReference type="ChEBI" id="CHEBI:456216"/>
        <dbReference type="EC" id="2.7.7.89"/>
    </reaction>
</comment>
<dbReference type="CDD" id="cd05401">
    <property type="entry name" value="NT_GlnE_GlnD_like"/>
    <property type="match status" value="2"/>
</dbReference>
<proteinExistence type="inferred from homology"/>
<protein>
    <recommendedName>
        <fullName evidence="7">Bifunctional glutamine synthetase adenylyltransferase/adenylyl-removing enzyme</fullName>
    </recommendedName>
    <alternativeName>
        <fullName evidence="7">ATP:glutamine synthetase adenylyltransferase</fullName>
    </alternativeName>
    <alternativeName>
        <fullName evidence="7">ATase</fullName>
    </alternativeName>
    <domain>
        <recommendedName>
            <fullName evidence="7">Glutamine synthetase adenylyl-L-tyrosine phosphorylase</fullName>
            <ecNumber evidence="7">2.7.7.89</ecNumber>
        </recommendedName>
        <alternativeName>
            <fullName evidence="7">Adenylyl removase</fullName>
            <shortName evidence="7">AR</shortName>
            <shortName evidence="7">AT-N</shortName>
        </alternativeName>
    </domain>
    <domain>
        <recommendedName>
            <fullName evidence="7">Glutamine synthetase adenylyl transferase</fullName>
            <ecNumber evidence="7">2.7.7.42</ecNumber>
        </recommendedName>
        <alternativeName>
            <fullName evidence="7">Adenylyl transferase</fullName>
            <shortName evidence="7">AT</shortName>
            <shortName evidence="7">AT-C</shortName>
        </alternativeName>
    </domain>
</protein>
<dbReference type="EC" id="2.7.7.42" evidence="7"/>
<dbReference type="GO" id="GO:0047388">
    <property type="term" value="F:[glutamine synthetase]-adenylyl-L-tyrosine phosphorylase activity"/>
    <property type="evidence" value="ECO:0007669"/>
    <property type="project" value="UniProtKB-EC"/>
</dbReference>
<dbReference type="Gene3D" id="1.20.120.330">
    <property type="entry name" value="Nucleotidyltransferases domain 2"/>
    <property type="match status" value="2"/>
</dbReference>
<keyword evidence="6 7" id="KW-0511">Multifunctional enzyme</keyword>
<comment type="cofactor">
    <cofactor evidence="7">
        <name>Mg(2+)</name>
        <dbReference type="ChEBI" id="CHEBI:18420"/>
    </cofactor>
</comment>
<dbReference type="InterPro" id="IPR005190">
    <property type="entry name" value="GlnE_rpt_dom"/>
</dbReference>
<dbReference type="Pfam" id="PF08335">
    <property type="entry name" value="GlnD_UR_UTase"/>
    <property type="match status" value="2"/>
</dbReference>
<dbReference type="Pfam" id="PF03710">
    <property type="entry name" value="GlnE"/>
    <property type="match status" value="2"/>
</dbReference>
<evidence type="ECO:0000256" key="3">
    <source>
        <dbReference type="ARBA" id="ARBA00022741"/>
    </source>
</evidence>
<comment type="catalytic activity">
    <reaction evidence="7">
        <text>[glutamine synthetase]-L-tyrosine + ATP = [glutamine synthetase]-O(4)-(5'-adenylyl)-L-tyrosine + diphosphate</text>
        <dbReference type="Rhea" id="RHEA:18589"/>
        <dbReference type="Rhea" id="RHEA-COMP:10660"/>
        <dbReference type="Rhea" id="RHEA-COMP:10661"/>
        <dbReference type="ChEBI" id="CHEBI:30616"/>
        <dbReference type="ChEBI" id="CHEBI:33019"/>
        <dbReference type="ChEBI" id="CHEBI:46858"/>
        <dbReference type="ChEBI" id="CHEBI:83624"/>
        <dbReference type="EC" id="2.7.7.42"/>
    </reaction>
</comment>
<accession>A0ABV7EQ51</accession>
<feature type="region of interest" description="Adenylyl transferase" evidence="7">
    <location>
        <begin position="424"/>
        <end position="924"/>
    </location>
</feature>
<evidence type="ECO:0000313" key="10">
    <source>
        <dbReference type="EMBL" id="MFC3104887.1"/>
    </source>
</evidence>
<evidence type="ECO:0000256" key="6">
    <source>
        <dbReference type="ARBA" id="ARBA00023268"/>
    </source>
</evidence>
<dbReference type="HAMAP" id="MF_00802">
    <property type="entry name" value="GlnE"/>
    <property type="match status" value="1"/>
</dbReference>
<dbReference type="Gene3D" id="1.20.120.1510">
    <property type="match status" value="1"/>
</dbReference>
<gene>
    <name evidence="7 10" type="primary">glnE</name>
    <name evidence="10" type="ORF">ACFOSU_13475</name>
</gene>
<feature type="region of interest" description="Adenylyl removase" evidence="7">
    <location>
        <begin position="1"/>
        <end position="415"/>
    </location>
</feature>
<comment type="similarity">
    <text evidence="7">Belongs to the GlnE family.</text>
</comment>
<feature type="domain" description="Glutamate-ammonia ligase adenylyltransferase repeated" evidence="8">
    <location>
        <begin position="529"/>
        <end position="780"/>
    </location>
</feature>
<feature type="domain" description="PII-uridylyltransferase/Glutamine-synthetase adenylyltransferase" evidence="9">
    <location>
        <begin position="804"/>
        <end position="885"/>
    </location>
</feature>
<dbReference type="InterPro" id="IPR043519">
    <property type="entry name" value="NT_sf"/>
</dbReference>
<evidence type="ECO:0000259" key="8">
    <source>
        <dbReference type="Pfam" id="PF03710"/>
    </source>
</evidence>
<dbReference type="NCBIfam" id="NF008292">
    <property type="entry name" value="PRK11072.1"/>
    <property type="match status" value="1"/>
</dbReference>
<keyword evidence="10" id="KW-0436">Ligase</keyword>
<keyword evidence="5 7" id="KW-0460">Magnesium</keyword>
<name>A0ABV7EQ51_9GAMM</name>
<organism evidence="10 11">
    <name type="scientific">Salinisphaera aquimarina</name>
    <dbReference type="NCBI Taxonomy" id="2094031"/>
    <lineage>
        <taxon>Bacteria</taxon>
        <taxon>Pseudomonadati</taxon>
        <taxon>Pseudomonadota</taxon>
        <taxon>Gammaproteobacteria</taxon>
        <taxon>Salinisphaerales</taxon>
        <taxon>Salinisphaeraceae</taxon>
        <taxon>Salinisphaera</taxon>
    </lineage>
</organism>
<evidence type="ECO:0000256" key="2">
    <source>
        <dbReference type="ARBA" id="ARBA00022695"/>
    </source>
</evidence>
<feature type="domain" description="Glutamate-ammonia ligase adenylyltransferase repeated" evidence="8">
    <location>
        <begin position="16"/>
        <end position="245"/>
    </location>
</feature>
<evidence type="ECO:0000313" key="11">
    <source>
        <dbReference type="Proteomes" id="UP001595462"/>
    </source>
</evidence>
<dbReference type="PANTHER" id="PTHR30621">
    <property type="entry name" value="GLUTAMINE SYNTHETASE ADENYLYLTRANSFERASE"/>
    <property type="match status" value="1"/>
</dbReference>
<evidence type="ECO:0000259" key="9">
    <source>
        <dbReference type="Pfam" id="PF08335"/>
    </source>
</evidence>
<keyword evidence="4 7" id="KW-0067">ATP-binding</keyword>
<dbReference type="InterPro" id="IPR013546">
    <property type="entry name" value="PII_UdlTrfase/GS_AdlTrfase"/>
</dbReference>
<keyword evidence="11" id="KW-1185">Reference proteome</keyword>
<sequence length="924" mass="103023">MSTDLPAHIAQTRDAVIGLSGFLDDWINAHPQQLATLAGQGRLEEGGDAVAAPPDPETDSRTFDAALRRYRDESMAVIAWRDLAGVDALEDTLAALSRLADECIEVALVHAERAVGERYGRLHDAHGNPIRLVVIGMGKLGGGELNFSSDIDLIFAYGVAGESDGERSLDADGYLRRVAQKLVQCLSETTRDGFVYRVDTRLRPFGDAGALVASIAAMESYYQSHGREWERYAWVKARPVAGDIEGGETLIDALRPFVYRRYLDYGTFESIREMKALIDRQVAQAELHDNIKLGLGGIREIEFVVQAFQLIRGGQEPALQDSRLLPTLARLAEAGHLPEYTARELEASYRFLRRAENRLQMADDRQTHDLPEAEAARAALARAMDYDSWDAFAEAMRATRYGVHDAFEQVFVSPQADDAQTDPETERLLALWEGSLDDDTAAALLADYGIGAVEEVREALGGLQEQGLYRALEDRGRRWIARLVPLLFGAAARNRNPDRAITRTLSVLSAIVGRSTYMALLVEHPAALSTLMRLCAASEWITSRIREQPALLDSLLDPRQLYKPPRRAELAASLDEDLAAIDADDLEHQMDALRRFAQSATLRIAAADVSRSMPLMIVSDNLTELAEVVLDAALEMAWQQMIRRYGTPRDDDGERIAFAIIGYGKLGGLELGYTSDLDLVFVYDGPTEKMTDGKRELTHQAFFTRLAQRLIHILSTQTAAGRAYEIDMRLRPSGKSGLMVSHIDAFARYQQDKAWTWEHQALVRSRYVAGHPGLGERFAEIRRETLAQPRDLATLAEEVGTMRDRMRGVKDESTAERLDVKQMSGGLIDIEFMAQFSALRYGHDCPEILIFSDAIRILETLESAGIADYEAVKTLTHAYRSYRQQIHADSLQRQRAMIDADRWPDMRRDVAALWTDWVAAARAG</sequence>
<feature type="domain" description="PII-uridylyltransferase/Glutamine-synthetase adenylyltransferase" evidence="9">
    <location>
        <begin position="272"/>
        <end position="411"/>
    </location>
</feature>
<evidence type="ECO:0000256" key="1">
    <source>
        <dbReference type="ARBA" id="ARBA00022679"/>
    </source>
</evidence>
<dbReference type="EMBL" id="JBHRSS010000006">
    <property type="protein sequence ID" value="MFC3104887.1"/>
    <property type="molecule type" value="Genomic_DNA"/>
</dbReference>
<dbReference type="Proteomes" id="UP001595462">
    <property type="component" value="Unassembled WGS sequence"/>
</dbReference>
<keyword evidence="1 7" id="KW-0808">Transferase</keyword>
<comment type="function">
    <text evidence="7">Involved in the regulation of glutamine synthetase GlnA, a key enzyme in the process to assimilate ammonia. When cellular nitrogen levels are high, the C-terminal adenylyl transferase (AT) inactivates GlnA by covalent transfer of an adenylyl group from ATP to specific tyrosine residue of GlnA, thus reducing its activity. Conversely, when nitrogen levels are low, the N-terminal adenylyl removase (AR) activates GlnA by removing the adenylyl group by phosphorolysis, increasing its activity. The regulatory region of GlnE binds the signal transduction protein PII (GlnB) which indicates the nitrogen status of the cell.</text>
</comment>
<reference evidence="11" key="1">
    <citation type="journal article" date="2019" name="Int. J. Syst. Evol. Microbiol.">
        <title>The Global Catalogue of Microorganisms (GCM) 10K type strain sequencing project: providing services to taxonomists for standard genome sequencing and annotation.</title>
        <authorList>
            <consortium name="The Broad Institute Genomics Platform"/>
            <consortium name="The Broad Institute Genome Sequencing Center for Infectious Disease"/>
            <person name="Wu L."/>
            <person name="Ma J."/>
        </authorList>
    </citation>
    <scope>NUCLEOTIDE SEQUENCE [LARGE SCALE GENOMIC DNA]</scope>
    <source>
        <strain evidence="11">KCTC 52640</strain>
    </source>
</reference>
<dbReference type="GO" id="GO:0008882">
    <property type="term" value="F:[glutamate-ammonia-ligase] adenylyltransferase activity"/>
    <property type="evidence" value="ECO:0007669"/>
    <property type="project" value="UniProtKB-EC"/>
</dbReference>
<keyword evidence="3 7" id="KW-0547">Nucleotide-binding</keyword>
<dbReference type="EC" id="2.7.7.89" evidence="7"/>